<dbReference type="AlphaFoldDB" id="A0A6P8AS18"/>
<name>A0A6P8AS18_PYRGI</name>
<reference evidence="3" key="2">
    <citation type="submission" date="2019-10" db="EMBL/GenBank/DDBJ databases">
        <authorList>
            <consortium name="NCBI Genome Project"/>
        </authorList>
    </citation>
    <scope>NUCLEOTIDE SEQUENCE</scope>
    <source>
        <strain evidence="3">NI907</strain>
    </source>
</reference>
<gene>
    <name evidence="3" type="ORF">PgNI_09850</name>
</gene>
<protein>
    <recommendedName>
        <fullName evidence="1">Protein kinase domain-containing protein</fullName>
    </recommendedName>
</protein>
<evidence type="ECO:0000259" key="1">
    <source>
        <dbReference type="PROSITE" id="PS50011"/>
    </source>
</evidence>
<dbReference type="Pfam" id="PF00069">
    <property type="entry name" value="Pkinase"/>
    <property type="match status" value="1"/>
</dbReference>
<accession>A0A6P8AS18</accession>
<dbReference type="Proteomes" id="UP000515153">
    <property type="component" value="Unplaced"/>
</dbReference>
<proteinExistence type="predicted"/>
<dbReference type="KEGG" id="pgri:PgNI_09850"/>
<reference evidence="3" key="1">
    <citation type="journal article" date="2019" name="Mol. Biol. Evol.">
        <title>Blast fungal genomes show frequent chromosomal changes, gene gains and losses, and effector gene turnover.</title>
        <authorList>
            <person name="Gomez Luciano L.B."/>
            <person name="Jason Tsai I."/>
            <person name="Chuma I."/>
            <person name="Tosa Y."/>
            <person name="Chen Y.H."/>
            <person name="Li J.Y."/>
            <person name="Li M.Y."/>
            <person name="Jade Lu M.Y."/>
            <person name="Nakayashiki H."/>
            <person name="Li W.H."/>
        </authorList>
    </citation>
    <scope>NUCLEOTIDE SEQUENCE</scope>
    <source>
        <strain evidence="3">NI907</strain>
    </source>
</reference>
<dbReference type="SUPFAM" id="SSF56112">
    <property type="entry name" value="Protein kinase-like (PK-like)"/>
    <property type="match status" value="1"/>
</dbReference>
<dbReference type="RefSeq" id="XP_030977674.1">
    <property type="nucleotide sequence ID" value="XM_031129831.1"/>
</dbReference>
<dbReference type="GO" id="GO:0004672">
    <property type="term" value="F:protein kinase activity"/>
    <property type="evidence" value="ECO:0007669"/>
    <property type="project" value="InterPro"/>
</dbReference>
<keyword evidence="2" id="KW-1185">Reference proteome</keyword>
<dbReference type="Gene3D" id="1.10.510.10">
    <property type="entry name" value="Transferase(Phosphotransferase) domain 1"/>
    <property type="match status" value="1"/>
</dbReference>
<feature type="domain" description="Protein kinase" evidence="1">
    <location>
        <begin position="1"/>
        <end position="116"/>
    </location>
</feature>
<evidence type="ECO:0000313" key="3">
    <source>
        <dbReference type="RefSeq" id="XP_030977674.1"/>
    </source>
</evidence>
<dbReference type="PROSITE" id="PS50011">
    <property type="entry name" value="PROTEIN_KINASE_DOM"/>
    <property type="match status" value="1"/>
</dbReference>
<evidence type="ECO:0000313" key="2">
    <source>
        <dbReference type="Proteomes" id="UP000515153"/>
    </source>
</evidence>
<organism evidence="2 3">
    <name type="scientific">Pyricularia grisea</name>
    <name type="common">Crabgrass-specific blast fungus</name>
    <name type="synonym">Magnaporthe grisea</name>
    <dbReference type="NCBI Taxonomy" id="148305"/>
    <lineage>
        <taxon>Eukaryota</taxon>
        <taxon>Fungi</taxon>
        <taxon>Dikarya</taxon>
        <taxon>Ascomycota</taxon>
        <taxon>Pezizomycotina</taxon>
        <taxon>Sordariomycetes</taxon>
        <taxon>Sordariomycetidae</taxon>
        <taxon>Magnaporthales</taxon>
        <taxon>Pyriculariaceae</taxon>
        <taxon>Pyricularia</taxon>
    </lineage>
</organism>
<sequence length="213" mass="23790">MRLPGVKDVFNRKSVQPGTKRREYKPRGFMISCEHGFGVDLWAIGVVTLKLMTGEECSIEEMGAAPSIDQWLDSKLSTTFGGFSISQAGRHFISRCLTLQPSDRITAAQAVHHEWFSSPESDHVVLSKMEEEIRTGWKPREVLLPIIQELPSISAPVAQEVVTAQAKSTYVSQKAEQILKPHSRNFKRPLDTPSDVAPCKLIKCESSRVKTDI</sequence>
<dbReference type="GeneID" id="41964739"/>
<reference evidence="3" key="3">
    <citation type="submission" date="2025-08" db="UniProtKB">
        <authorList>
            <consortium name="RefSeq"/>
        </authorList>
    </citation>
    <scope>IDENTIFICATION</scope>
    <source>
        <strain evidence="3">NI907</strain>
    </source>
</reference>
<dbReference type="InterPro" id="IPR011009">
    <property type="entry name" value="Kinase-like_dom_sf"/>
</dbReference>
<dbReference type="GO" id="GO:0005524">
    <property type="term" value="F:ATP binding"/>
    <property type="evidence" value="ECO:0007669"/>
    <property type="project" value="InterPro"/>
</dbReference>
<dbReference type="InterPro" id="IPR000719">
    <property type="entry name" value="Prot_kinase_dom"/>
</dbReference>